<comment type="subcellular location">
    <subcellularLocation>
        <location evidence="1">Membrane</location>
        <topology evidence="1">Single-pass membrane protein</topology>
    </subcellularLocation>
</comment>
<organism evidence="13">
    <name type="scientific">Camelus bactrianus</name>
    <name type="common">Bactrian camel</name>
    <dbReference type="NCBI Taxonomy" id="9837"/>
    <lineage>
        <taxon>Eukaryota</taxon>
        <taxon>Metazoa</taxon>
        <taxon>Chordata</taxon>
        <taxon>Craniata</taxon>
        <taxon>Vertebrata</taxon>
        <taxon>Euteleostomi</taxon>
        <taxon>Mammalia</taxon>
        <taxon>Eutheria</taxon>
        <taxon>Laurasiatheria</taxon>
        <taxon>Artiodactyla</taxon>
        <taxon>Tylopoda</taxon>
        <taxon>Camelidae</taxon>
        <taxon>Camelus</taxon>
    </lineage>
</organism>
<dbReference type="Gene3D" id="3.40.390.10">
    <property type="entry name" value="Collagenase (Catalytic Domain)"/>
    <property type="match status" value="1"/>
</dbReference>
<keyword evidence="3 9" id="KW-1133">Transmembrane helix</keyword>
<keyword evidence="7" id="KW-0245">EGF-like domain</keyword>
<dbReference type="FunFam" id="4.10.70.10:FF:000003">
    <property type="entry name" value="Disintegrin and metalloproteinase domain-containing protein 17"/>
    <property type="match status" value="1"/>
</dbReference>
<dbReference type="GO" id="GO:0006508">
    <property type="term" value="P:proteolysis"/>
    <property type="evidence" value="ECO:0007669"/>
    <property type="project" value="InterPro"/>
</dbReference>
<dbReference type="Gene3D" id="4.10.70.10">
    <property type="entry name" value="Disintegrin domain"/>
    <property type="match status" value="1"/>
</dbReference>
<evidence type="ECO:0000256" key="4">
    <source>
        <dbReference type="ARBA" id="ARBA00023136"/>
    </source>
</evidence>
<keyword evidence="4 9" id="KW-0472">Membrane</keyword>
<dbReference type="InterPro" id="IPR001762">
    <property type="entry name" value="Disintegrin_dom"/>
</dbReference>
<feature type="disulfide bond" evidence="6">
    <location>
        <begin position="490"/>
        <end position="510"/>
    </location>
</feature>
<dbReference type="SUPFAM" id="SSF55486">
    <property type="entry name" value="Metalloproteases ('zincins'), catalytic domain"/>
    <property type="match status" value="1"/>
</dbReference>
<gene>
    <name evidence="13" type="primary">LOC105075133</name>
</gene>
<feature type="region of interest" description="Disordered" evidence="8">
    <location>
        <begin position="57"/>
        <end position="76"/>
    </location>
</feature>
<evidence type="ECO:0000256" key="1">
    <source>
        <dbReference type="ARBA" id="ARBA00004167"/>
    </source>
</evidence>
<evidence type="ECO:0000256" key="9">
    <source>
        <dbReference type="SAM" id="Phobius"/>
    </source>
</evidence>
<feature type="domain" description="Peptidase M12B" evidence="12">
    <location>
        <begin position="340"/>
        <end position="411"/>
    </location>
</feature>
<feature type="disulfide bond" evidence="7">
    <location>
        <begin position="681"/>
        <end position="690"/>
    </location>
</feature>
<dbReference type="GO" id="GO:0004222">
    <property type="term" value="F:metalloendopeptidase activity"/>
    <property type="evidence" value="ECO:0007669"/>
    <property type="project" value="InterPro"/>
</dbReference>
<protein>
    <submittedName>
        <fullName evidence="13">Disintegrin and metalloproteinase domain-containing protein 20-like</fullName>
    </submittedName>
</protein>
<dbReference type="PROSITE" id="PS01186">
    <property type="entry name" value="EGF_2"/>
    <property type="match status" value="1"/>
</dbReference>
<feature type="transmembrane region" description="Helical" evidence="9">
    <location>
        <begin position="719"/>
        <end position="740"/>
    </location>
</feature>
<dbReference type="Pfam" id="PF01421">
    <property type="entry name" value="Reprolysin"/>
    <property type="match status" value="1"/>
</dbReference>
<evidence type="ECO:0000256" key="7">
    <source>
        <dbReference type="PROSITE-ProRule" id="PRU00076"/>
    </source>
</evidence>
<dbReference type="InterPro" id="IPR001590">
    <property type="entry name" value="Peptidase_M12B"/>
</dbReference>
<comment type="caution">
    <text evidence="7">Lacks conserved residue(s) required for the propagation of feature annotation.</text>
</comment>
<dbReference type="GO" id="GO:1990913">
    <property type="term" value="C:sperm head plasma membrane"/>
    <property type="evidence" value="ECO:0007669"/>
    <property type="project" value="TreeGrafter"/>
</dbReference>
<dbReference type="SMART" id="SM00050">
    <property type="entry name" value="DISIN"/>
    <property type="match status" value="1"/>
</dbReference>
<dbReference type="PANTHER" id="PTHR11905:SF140">
    <property type="entry name" value="A DISINTEGRIN AND METALLOPEPTIDASE DOMAIN 6-RELATED"/>
    <property type="match status" value="1"/>
</dbReference>
<evidence type="ECO:0000256" key="3">
    <source>
        <dbReference type="ARBA" id="ARBA00022989"/>
    </source>
</evidence>
<dbReference type="InterPro" id="IPR000742">
    <property type="entry name" value="EGF"/>
</dbReference>
<evidence type="ECO:0000256" key="8">
    <source>
        <dbReference type="SAM" id="MobiDB-lite"/>
    </source>
</evidence>
<dbReference type="PROSITE" id="PS50215">
    <property type="entry name" value="ADAM_MEPRO"/>
    <property type="match status" value="1"/>
</dbReference>
<dbReference type="InterPro" id="IPR006586">
    <property type="entry name" value="ADAM_Cys-rich"/>
</dbReference>
<dbReference type="PROSITE" id="PS50214">
    <property type="entry name" value="DISINTEGRIN_2"/>
    <property type="match status" value="1"/>
</dbReference>
<evidence type="ECO:0000256" key="2">
    <source>
        <dbReference type="ARBA" id="ARBA00022692"/>
    </source>
</evidence>
<feature type="region of interest" description="Disordered" evidence="8">
    <location>
        <begin position="1"/>
        <end position="40"/>
    </location>
</feature>
<dbReference type="SUPFAM" id="SSF57552">
    <property type="entry name" value="Blood coagulation inhibitor (disintegrin)"/>
    <property type="match status" value="1"/>
</dbReference>
<keyword evidence="5 7" id="KW-1015">Disulfide bond</keyword>
<evidence type="ECO:0000313" key="13">
    <source>
        <dbReference type="RefSeq" id="XP_045378496.1"/>
    </source>
</evidence>
<accession>A0A9W3GGG0</accession>
<dbReference type="AlphaFoldDB" id="A0A9W3GGG0"/>
<evidence type="ECO:0000259" key="10">
    <source>
        <dbReference type="PROSITE" id="PS50026"/>
    </source>
</evidence>
<feature type="domain" description="EGF-like" evidence="10">
    <location>
        <begin position="658"/>
        <end position="691"/>
    </location>
</feature>
<dbReference type="RefSeq" id="XP_045378496.1">
    <property type="nucleotide sequence ID" value="XM_045522540.1"/>
</dbReference>
<feature type="domain" description="Disintegrin" evidence="11">
    <location>
        <begin position="432"/>
        <end position="518"/>
    </location>
</feature>
<dbReference type="InterPro" id="IPR024079">
    <property type="entry name" value="MetalloPept_cat_dom_sf"/>
</dbReference>
<dbReference type="GO" id="GO:0009897">
    <property type="term" value="C:external side of plasma membrane"/>
    <property type="evidence" value="ECO:0007669"/>
    <property type="project" value="TreeGrafter"/>
</dbReference>
<dbReference type="SMART" id="SM00608">
    <property type="entry name" value="ACR"/>
    <property type="match status" value="1"/>
</dbReference>
<dbReference type="Pfam" id="PF08516">
    <property type="entry name" value="ADAM_CR"/>
    <property type="match status" value="1"/>
</dbReference>
<sequence length="759" mass="83627">MSAFAFSLLETSPQPVRKPSSHTEAEARPPAQLSPGGLPLRNEECLNPCAEGRMVSQQQFSDKVSPAPSAGLSKAQASTDRSLNFLLGGQGMTGTMSLKNVEGDMVDTCPGELISKAASPSTCLKVYCEAMSLNRGTKLAESQVTRRTALSLLGFWAMLAPVQCSQGHPSWRYISSEVVIPRKELHHGKGVQMPGWLSYSLYFGGQRHVMHMKSKNIFWPGQLLLLTQDEQGALQMDFPFIPSDCYHLGYVEGIPFSMVTVDTCYGGLEGIMKLDDLAYEIKPLRYSKTFEHVVSQIVADADTMGPVHSLKDRQNGDALFPEAVIKHGPASFDPPLYRTCNMHDILFVGYLGRHHLMVSILAARYTGRSFGLYFDSEDCTCMRRTVCIMSPYAALTDAFSDCSIIHWRNIVKTQGHCIFDTVWKTFNASLINVRCGNSVVEGSERCDCGSLKQCYSNTCCNTDCSLKRGSVCDKEMCCTNCTYATPGTLCRPIQNICDLPEYCPGGTYLCPQNFYLQDGTPCTEEGYCYHGNCTDRTMHCQEIFGRHAVNADDSCYTINTKATRFGHCSRRAPLMTFNPCQNADIKCGRLQCGNVTHLPRLPDHASFHQSKISQVWCWGLDTHIATGINDVGHVRNGTPCAPGKFCENNFCNASIAAITYDCNPEKCSFRGICNNRRNCHCHVGWDPPYCADKGAGGSQDSGSPPRMMRSVKQSQESVVYLRVVFGRIYAFIAALLLGVATNVKVIKTSTVHEATTGAK</sequence>
<evidence type="ECO:0000259" key="12">
    <source>
        <dbReference type="PROSITE" id="PS50215"/>
    </source>
</evidence>
<evidence type="ECO:0000259" key="11">
    <source>
        <dbReference type="PROSITE" id="PS50214"/>
    </source>
</evidence>
<evidence type="ECO:0000256" key="6">
    <source>
        <dbReference type="PROSITE-ProRule" id="PRU00068"/>
    </source>
</evidence>
<dbReference type="GO" id="GO:0008584">
    <property type="term" value="P:male gonad development"/>
    <property type="evidence" value="ECO:0007669"/>
    <property type="project" value="TreeGrafter"/>
</dbReference>
<dbReference type="PROSITE" id="PS50026">
    <property type="entry name" value="EGF_3"/>
    <property type="match status" value="1"/>
</dbReference>
<dbReference type="InterPro" id="IPR036436">
    <property type="entry name" value="Disintegrin_dom_sf"/>
</dbReference>
<proteinExistence type="predicted"/>
<evidence type="ECO:0000256" key="5">
    <source>
        <dbReference type="ARBA" id="ARBA00023157"/>
    </source>
</evidence>
<dbReference type="Pfam" id="PF00200">
    <property type="entry name" value="Disintegrin"/>
    <property type="match status" value="1"/>
</dbReference>
<dbReference type="PANTHER" id="PTHR11905">
    <property type="entry name" value="ADAM A DISINTEGRIN AND METALLOPROTEASE DOMAIN"/>
    <property type="match status" value="1"/>
</dbReference>
<reference evidence="13" key="1">
    <citation type="submission" date="2025-08" db="UniProtKB">
        <authorList>
            <consortium name="RefSeq"/>
        </authorList>
    </citation>
    <scope>IDENTIFICATION</scope>
    <source>
        <tissue evidence="13">Blood</tissue>
    </source>
</reference>
<name>A0A9W3GGG0_CAMBA</name>
<keyword evidence="2 9" id="KW-0812">Transmembrane</keyword>